<dbReference type="PANTHER" id="PTHR11849">
    <property type="entry name" value="ETS"/>
    <property type="match status" value="1"/>
</dbReference>
<dbReference type="Pfam" id="PF00178">
    <property type="entry name" value="Ets"/>
    <property type="match status" value="1"/>
</dbReference>
<dbReference type="InterPro" id="IPR036388">
    <property type="entry name" value="WH-like_DNA-bd_sf"/>
</dbReference>
<dbReference type="PROSITE" id="PS50061">
    <property type="entry name" value="ETS_DOMAIN_3"/>
    <property type="match status" value="1"/>
</dbReference>
<evidence type="ECO:0000256" key="3">
    <source>
        <dbReference type="RuleBase" id="RU004019"/>
    </source>
</evidence>
<keyword evidence="2 3" id="KW-0238">DNA-binding</keyword>
<name>A0ABY7E297_MYAAR</name>
<evidence type="ECO:0000259" key="4">
    <source>
        <dbReference type="PROSITE" id="PS50061"/>
    </source>
</evidence>
<feature type="domain" description="ETS" evidence="4">
    <location>
        <begin position="132"/>
        <end position="200"/>
    </location>
</feature>
<evidence type="ECO:0000256" key="1">
    <source>
        <dbReference type="ARBA" id="ARBA00005562"/>
    </source>
</evidence>
<accession>A0ABY7E297</accession>
<evidence type="ECO:0000256" key="2">
    <source>
        <dbReference type="ARBA" id="ARBA00023125"/>
    </source>
</evidence>
<organism evidence="5 6">
    <name type="scientific">Mya arenaria</name>
    <name type="common">Soft-shell clam</name>
    <dbReference type="NCBI Taxonomy" id="6604"/>
    <lineage>
        <taxon>Eukaryota</taxon>
        <taxon>Metazoa</taxon>
        <taxon>Spiralia</taxon>
        <taxon>Lophotrochozoa</taxon>
        <taxon>Mollusca</taxon>
        <taxon>Bivalvia</taxon>
        <taxon>Autobranchia</taxon>
        <taxon>Heteroconchia</taxon>
        <taxon>Euheterodonta</taxon>
        <taxon>Imparidentia</taxon>
        <taxon>Neoheterodontei</taxon>
        <taxon>Myida</taxon>
        <taxon>Myoidea</taxon>
        <taxon>Myidae</taxon>
        <taxon>Mya</taxon>
    </lineage>
</organism>
<reference evidence="5" key="1">
    <citation type="submission" date="2022-11" db="EMBL/GenBank/DDBJ databases">
        <title>Centuries of genome instability and evolution in soft-shell clam transmissible cancer (bioRxiv).</title>
        <authorList>
            <person name="Hart S.F.M."/>
            <person name="Yonemitsu M.A."/>
            <person name="Giersch R.M."/>
            <person name="Beal B.F."/>
            <person name="Arriagada G."/>
            <person name="Davis B.W."/>
            <person name="Ostrander E.A."/>
            <person name="Goff S.P."/>
            <person name="Metzger M.J."/>
        </authorList>
    </citation>
    <scope>NUCLEOTIDE SEQUENCE</scope>
    <source>
        <strain evidence="5">MELC-2E11</strain>
        <tissue evidence="5">Siphon/mantle</tissue>
    </source>
</reference>
<dbReference type="SMART" id="SM00413">
    <property type="entry name" value="ETS"/>
    <property type="match status" value="1"/>
</dbReference>
<evidence type="ECO:0000313" key="5">
    <source>
        <dbReference type="EMBL" id="WAR02626.1"/>
    </source>
</evidence>
<gene>
    <name evidence="5" type="ORF">MAR_009184</name>
</gene>
<proteinExistence type="inferred from homology"/>
<keyword evidence="3" id="KW-0539">Nucleus</keyword>
<dbReference type="EMBL" id="CP111015">
    <property type="protein sequence ID" value="WAR02626.1"/>
    <property type="molecule type" value="Genomic_DNA"/>
</dbReference>
<dbReference type="InterPro" id="IPR046328">
    <property type="entry name" value="ETS_fam"/>
</dbReference>
<protein>
    <submittedName>
        <fullName evidence="5">EHF-like protein</fullName>
    </submittedName>
</protein>
<sequence length="200" mass="23840">MDFAEFEFIIKRSSTDEAVIDMFDHNMNYVLTGRRELDTTFESYEKTTSKDRTPQVEFGTQEHFERPLCGRFEDDKPESQKTSLMDISNNTVDRDDMLDAYNRISMCYDWMKKEPCELSEEPVSSFGNKMSSEIWEFLCDLLHDPHYNPALVRWEDRETGVFRLVKSRQIATIWGMQKGNESMNYEKFSRAMRFLEQMKY</sequence>
<dbReference type="InterPro" id="IPR000418">
    <property type="entry name" value="Ets_dom"/>
</dbReference>
<dbReference type="SUPFAM" id="SSF46785">
    <property type="entry name" value="Winged helix' DNA-binding domain"/>
    <property type="match status" value="1"/>
</dbReference>
<dbReference type="InterPro" id="IPR036390">
    <property type="entry name" value="WH_DNA-bd_sf"/>
</dbReference>
<comment type="subcellular location">
    <subcellularLocation>
        <location evidence="3">Nucleus</location>
    </subcellularLocation>
</comment>
<dbReference type="PANTHER" id="PTHR11849:SF190">
    <property type="entry name" value="ETS-DOMAIN PROTEIN"/>
    <property type="match status" value="1"/>
</dbReference>
<evidence type="ECO:0000313" key="6">
    <source>
        <dbReference type="Proteomes" id="UP001164746"/>
    </source>
</evidence>
<dbReference type="PRINTS" id="PR00454">
    <property type="entry name" value="ETSDOMAIN"/>
</dbReference>
<comment type="similarity">
    <text evidence="1 3">Belongs to the ETS family.</text>
</comment>
<dbReference type="Proteomes" id="UP001164746">
    <property type="component" value="Chromosome 4"/>
</dbReference>
<dbReference type="Gene3D" id="1.10.10.10">
    <property type="entry name" value="Winged helix-like DNA-binding domain superfamily/Winged helix DNA-binding domain"/>
    <property type="match status" value="1"/>
</dbReference>
<keyword evidence="6" id="KW-1185">Reference proteome</keyword>